<evidence type="ECO:0000256" key="6">
    <source>
        <dbReference type="ARBA" id="ARBA00023242"/>
    </source>
</evidence>
<evidence type="ECO:0000313" key="10">
    <source>
        <dbReference type="Proteomes" id="UP001055219"/>
    </source>
</evidence>
<accession>A0A9P9XXH5</accession>
<evidence type="ECO:0000259" key="8">
    <source>
        <dbReference type="Pfam" id="PF14615"/>
    </source>
</evidence>
<evidence type="ECO:0000313" key="9">
    <source>
        <dbReference type="EMBL" id="KAI6779468.1"/>
    </source>
</evidence>
<comment type="similarity">
    <text evidence="3">Belongs to the RSA3 family.</text>
</comment>
<dbReference type="RefSeq" id="XP_051360324.1">
    <property type="nucleotide sequence ID" value="XM_051508579.1"/>
</dbReference>
<gene>
    <name evidence="9" type="ORF">J7T54_001884</name>
</gene>
<protein>
    <recommendedName>
        <fullName evidence="4">Ribosome assembly protein 3</fullName>
    </recommendedName>
</protein>
<dbReference type="PANTHER" id="PTHR28127">
    <property type="entry name" value="RIBOSOME ASSEMBLY PROTEIN 3"/>
    <property type="match status" value="1"/>
</dbReference>
<dbReference type="GeneID" id="75828401"/>
<dbReference type="AlphaFoldDB" id="A0A9P9XXH5"/>
<feature type="domain" description="Ribosome-assembly protein 3 C-terminal" evidence="8">
    <location>
        <begin position="17"/>
        <end position="62"/>
    </location>
</feature>
<reference evidence="9" key="1">
    <citation type="journal article" date="2021" name="J Fungi (Basel)">
        <title>Genomic and Metabolomic Analyses of the Marine Fungus Emericellopsis cladophorae: Insights into Saltwater Adaptability Mechanisms and Its Biosynthetic Potential.</title>
        <authorList>
            <person name="Goncalves M.F.M."/>
            <person name="Hilario S."/>
            <person name="Van de Peer Y."/>
            <person name="Esteves A.C."/>
            <person name="Alves A."/>
        </authorList>
    </citation>
    <scope>NUCLEOTIDE SEQUENCE</scope>
    <source>
        <strain evidence="9">MUM 19.33</strain>
    </source>
</reference>
<comment type="caution">
    <text evidence="9">The sequence shown here is derived from an EMBL/GenBank/DDBJ whole genome shotgun (WGS) entry which is preliminary data.</text>
</comment>
<dbReference type="Proteomes" id="UP001055219">
    <property type="component" value="Unassembled WGS sequence"/>
</dbReference>
<evidence type="ECO:0000256" key="2">
    <source>
        <dbReference type="ARBA" id="ARBA00004604"/>
    </source>
</evidence>
<evidence type="ECO:0000256" key="7">
    <source>
        <dbReference type="ARBA" id="ARBA00023274"/>
    </source>
</evidence>
<keyword evidence="5" id="KW-0690">Ribosome biogenesis</keyword>
<dbReference type="GO" id="GO:0030687">
    <property type="term" value="C:preribosome, large subunit precursor"/>
    <property type="evidence" value="ECO:0007669"/>
    <property type="project" value="TreeGrafter"/>
</dbReference>
<keyword evidence="10" id="KW-1185">Reference proteome</keyword>
<comment type="subcellular location">
    <subcellularLocation>
        <location evidence="2">Nucleus</location>
        <location evidence="2">Nucleolus</location>
    </subcellularLocation>
</comment>
<evidence type="ECO:0000256" key="4">
    <source>
        <dbReference type="ARBA" id="ARBA00015339"/>
    </source>
</evidence>
<evidence type="ECO:0000256" key="3">
    <source>
        <dbReference type="ARBA" id="ARBA00006256"/>
    </source>
</evidence>
<dbReference type="PANTHER" id="PTHR28127:SF1">
    <property type="entry name" value="RIBOSOME ASSEMBLY PROTEIN 3"/>
    <property type="match status" value="1"/>
</dbReference>
<dbReference type="InterPro" id="IPR028217">
    <property type="entry name" value="Rsa3_C"/>
</dbReference>
<dbReference type="GO" id="GO:0005730">
    <property type="term" value="C:nucleolus"/>
    <property type="evidence" value="ECO:0007669"/>
    <property type="project" value="UniProtKB-SubCell"/>
</dbReference>
<dbReference type="EMBL" id="JAGIXG020000046">
    <property type="protein sequence ID" value="KAI6779468.1"/>
    <property type="molecule type" value="Genomic_DNA"/>
</dbReference>
<dbReference type="InterPro" id="IPR051898">
    <property type="entry name" value="Ribosome_Assembly_3"/>
</dbReference>
<dbReference type="GO" id="GO:0000027">
    <property type="term" value="P:ribosomal large subunit assembly"/>
    <property type="evidence" value="ECO:0007669"/>
    <property type="project" value="TreeGrafter"/>
</dbReference>
<evidence type="ECO:0000256" key="1">
    <source>
        <dbReference type="ARBA" id="ARBA00003035"/>
    </source>
</evidence>
<keyword evidence="6" id="KW-0539">Nucleus</keyword>
<name>A0A9P9XXH5_9HYPO</name>
<organism evidence="9 10">
    <name type="scientific">Emericellopsis cladophorae</name>
    <dbReference type="NCBI Taxonomy" id="2686198"/>
    <lineage>
        <taxon>Eukaryota</taxon>
        <taxon>Fungi</taxon>
        <taxon>Dikarya</taxon>
        <taxon>Ascomycota</taxon>
        <taxon>Pezizomycotina</taxon>
        <taxon>Sordariomycetes</taxon>
        <taxon>Hypocreomycetidae</taxon>
        <taxon>Hypocreales</taxon>
        <taxon>Bionectriaceae</taxon>
        <taxon>Emericellopsis</taxon>
    </lineage>
</organism>
<dbReference type="Pfam" id="PF14615">
    <property type="entry name" value="Rsa3"/>
    <property type="match status" value="1"/>
</dbReference>
<comment type="function">
    <text evidence="1">Required for efficient biogenesis of the 60S ribosomal subunit.</text>
</comment>
<sequence>MARNSTDTTARSSDPAFEAYYLERSTQELSEDLDKVRNTNDFRAESIQFLVHALQQGASQFSAQDEARVMSALEKGKKS</sequence>
<dbReference type="OrthoDB" id="69550at2759"/>
<proteinExistence type="inferred from homology"/>
<evidence type="ECO:0000256" key="5">
    <source>
        <dbReference type="ARBA" id="ARBA00022517"/>
    </source>
</evidence>
<keyword evidence="7" id="KW-0687">Ribonucleoprotein</keyword>
<reference evidence="9" key="2">
    <citation type="submission" date="2022-07" db="EMBL/GenBank/DDBJ databases">
        <authorList>
            <person name="Goncalves M.F.M."/>
            <person name="Hilario S."/>
            <person name="Van De Peer Y."/>
            <person name="Esteves A.C."/>
            <person name="Alves A."/>
        </authorList>
    </citation>
    <scope>NUCLEOTIDE SEQUENCE</scope>
    <source>
        <strain evidence="9">MUM 19.33</strain>
    </source>
</reference>